<feature type="domain" description="Rhodanese" evidence="3">
    <location>
        <begin position="243"/>
        <end position="372"/>
    </location>
</feature>
<dbReference type="PROSITE" id="PS50206">
    <property type="entry name" value="RHODANESE_3"/>
    <property type="match status" value="2"/>
</dbReference>
<dbReference type="SUPFAM" id="SSF52821">
    <property type="entry name" value="Rhodanese/Cell cycle control phosphatase"/>
    <property type="match status" value="2"/>
</dbReference>
<feature type="domain" description="Rhodanese" evidence="3">
    <location>
        <begin position="48"/>
        <end position="166"/>
    </location>
</feature>
<evidence type="ECO:0000259" key="3">
    <source>
        <dbReference type="PROSITE" id="PS50206"/>
    </source>
</evidence>
<dbReference type="STRING" id="5288.A0A5C5FZA9"/>
<keyword evidence="5" id="KW-1185">Reference proteome</keyword>
<keyword evidence="2" id="KW-0677">Repeat</keyword>
<dbReference type="InterPro" id="IPR036873">
    <property type="entry name" value="Rhodanese-like_dom_sf"/>
</dbReference>
<evidence type="ECO:0000313" key="4">
    <source>
        <dbReference type="EMBL" id="TNY21522.1"/>
    </source>
</evidence>
<dbReference type="OrthoDB" id="270167at2759"/>
<gene>
    <name evidence="4" type="ORF">DMC30DRAFT_199881</name>
</gene>
<keyword evidence="1" id="KW-0808">Transferase</keyword>
<evidence type="ECO:0000256" key="1">
    <source>
        <dbReference type="ARBA" id="ARBA00022679"/>
    </source>
</evidence>
<dbReference type="AlphaFoldDB" id="A0A5C5FZA9"/>
<dbReference type="EMBL" id="SOZI01000042">
    <property type="protein sequence ID" value="TNY21522.1"/>
    <property type="molecule type" value="Genomic_DNA"/>
</dbReference>
<comment type="caution">
    <text evidence="4">The sequence shown here is derived from an EMBL/GenBank/DDBJ whole genome shotgun (WGS) entry which is preliminary data.</text>
</comment>
<dbReference type="Gene3D" id="3.40.250.10">
    <property type="entry name" value="Rhodanese-like domain"/>
    <property type="match status" value="2"/>
</dbReference>
<name>A0A5C5FZA9_9BASI</name>
<sequence length="374" mass="41146">MPFPRAGLPRSVSPLLSRRLLSTTAKPNPSPKPVSLLTPSDLAQLLASPEPPVVLDASWHMPAAGRYPWAEFRHRRIEGSGFWDVDQIASQSDKGVPHNMPSRETFEDACSRLAVKRDDHVVLYDTVGVFSAPRTAFTFKHFGHERVSVLDGGLPRWEAEGHPVDTVRPLNPNPHELELEGSGKQPQYRPILSELLYASRPRIESYFIADIEEQFTDYKVGAGEARDDVRQWEDMDANVAKGADEGAIVVDARPAGRFHGTDPEPREGLSSGHIPHALSLPFSSVLSPKSSTTPAYQTLLPPSELERVLASALGPERWEAVKRGERPVVGTCGSGMTAAVLWLAMQRAGAPPIDIYDESWTGYAQRPESKIVKD</sequence>
<dbReference type="Pfam" id="PF00581">
    <property type="entry name" value="Rhodanese"/>
    <property type="match status" value="2"/>
</dbReference>
<protein>
    <submittedName>
        <fullName evidence="4">Rhodanese-like domain-containing protein</fullName>
    </submittedName>
</protein>
<proteinExistence type="predicted"/>
<evidence type="ECO:0000256" key="2">
    <source>
        <dbReference type="ARBA" id="ARBA00022737"/>
    </source>
</evidence>
<evidence type="ECO:0000313" key="5">
    <source>
        <dbReference type="Proteomes" id="UP000311382"/>
    </source>
</evidence>
<organism evidence="4 5">
    <name type="scientific">Rhodotorula diobovata</name>
    <dbReference type="NCBI Taxonomy" id="5288"/>
    <lineage>
        <taxon>Eukaryota</taxon>
        <taxon>Fungi</taxon>
        <taxon>Dikarya</taxon>
        <taxon>Basidiomycota</taxon>
        <taxon>Pucciniomycotina</taxon>
        <taxon>Microbotryomycetes</taxon>
        <taxon>Sporidiobolales</taxon>
        <taxon>Sporidiobolaceae</taxon>
        <taxon>Rhodotorula</taxon>
    </lineage>
</organism>
<dbReference type="CDD" id="cd01449">
    <property type="entry name" value="TST_Repeat_2"/>
    <property type="match status" value="1"/>
</dbReference>
<dbReference type="CDD" id="cd01448">
    <property type="entry name" value="TST_Repeat_1"/>
    <property type="match status" value="1"/>
</dbReference>
<reference evidence="4 5" key="1">
    <citation type="submission" date="2019-03" db="EMBL/GenBank/DDBJ databases">
        <title>Rhodosporidium diobovatum UCD-FST 08-225 genome sequencing, assembly, and annotation.</title>
        <authorList>
            <person name="Fakankun I.U."/>
            <person name="Fristensky B."/>
            <person name="Levin D.B."/>
        </authorList>
    </citation>
    <scope>NUCLEOTIDE SEQUENCE [LARGE SCALE GENOMIC DNA]</scope>
    <source>
        <strain evidence="4 5">UCD-FST 08-225</strain>
    </source>
</reference>
<dbReference type="Proteomes" id="UP000311382">
    <property type="component" value="Unassembled WGS sequence"/>
</dbReference>
<dbReference type="SMART" id="SM00450">
    <property type="entry name" value="RHOD"/>
    <property type="match status" value="2"/>
</dbReference>
<dbReference type="PANTHER" id="PTHR11364">
    <property type="entry name" value="THIOSULFATE SULFERTANSFERASE"/>
    <property type="match status" value="1"/>
</dbReference>
<accession>A0A5C5FZA9</accession>
<dbReference type="PANTHER" id="PTHR11364:SF27">
    <property type="entry name" value="SULFURTRANSFERASE"/>
    <property type="match status" value="1"/>
</dbReference>
<dbReference type="GO" id="GO:0005739">
    <property type="term" value="C:mitochondrion"/>
    <property type="evidence" value="ECO:0007669"/>
    <property type="project" value="TreeGrafter"/>
</dbReference>
<dbReference type="GO" id="GO:0004792">
    <property type="term" value="F:thiosulfate-cyanide sulfurtransferase activity"/>
    <property type="evidence" value="ECO:0007669"/>
    <property type="project" value="TreeGrafter"/>
</dbReference>
<dbReference type="InterPro" id="IPR001763">
    <property type="entry name" value="Rhodanese-like_dom"/>
</dbReference>
<dbReference type="InterPro" id="IPR045078">
    <property type="entry name" value="TST/MPST-like"/>
</dbReference>